<organism evidence="2 3">
    <name type="scientific">Streptococcus pneumoniae serotype 4 (strain ATCC BAA-334 / TIGR4)</name>
    <dbReference type="NCBI Taxonomy" id="170187"/>
    <lineage>
        <taxon>Bacteria</taxon>
        <taxon>Bacillati</taxon>
        <taxon>Bacillota</taxon>
        <taxon>Bacilli</taxon>
        <taxon>Lactobacillales</taxon>
        <taxon>Streptococcaceae</taxon>
        <taxon>Streptococcus</taxon>
    </lineage>
</organism>
<keyword evidence="1" id="KW-0472">Membrane</keyword>
<keyword evidence="3" id="KW-1185">Reference proteome</keyword>
<evidence type="ECO:0000256" key="1">
    <source>
        <dbReference type="SAM" id="Phobius"/>
    </source>
</evidence>
<feature type="transmembrane region" description="Helical" evidence="1">
    <location>
        <begin position="12"/>
        <end position="34"/>
    </location>
</feature>
<proteinExistence type="evidence at protein level"/>
<reference evidence="2 3" key="1">
    <citation type="journal article" date="2001" name="Science">
        <title>Complete genome sequence of a virulent isolate of Streptococcus pneumoniae.</title>
        <authorList>
            <person name="Tettelin H."/>
            <person name="Nelson K.E."/>
            <person name="Paulsen I.T."/>
            <person name="Eisen J.A."/>
            <person name="Read T.D."/>
            <person name="Peterson S."/>
            <person name="Heidelberg J."/>
            <person name="DeBoy R.T."/>
            <person name="Haft D.H."/>
            <person name="Dodson R.J."/>
            <person name="Durkin A.S."/>
            <person name="Gwinn M."/>
            <person name="Kolonay J.F."/>
            <person name="Nelson W.C."/>
            <person name="Peterson J.D."/>
            <person name="Umayam L.A."/>
            <person name="White O."/>
            <person name="Salzberg S.L."/>
            <person name="Lewis M.R."/>
            <person name="Radune D."/>
            <person name="Holtzapple E."/>
            <person name="Khouri H."/>
            <person name="Wolf A.M."/>
            <person name="Utterback T.R."/>
            <person name="Hansen C.L."/>
            <person name="McDonald L.A."/>
            <person name="Feldblyum T.V."/>
            <person name="Angiuoli S."/>
            <person name="Dickinson T."/>
            <person name="Hickey E.K."/>
            <person name="Holt I.E."/>
            <person name="Loftus B.J."/>
            <person name="Yang F."/>
            <person name="Smith H.O."/>
            <person name="Venter J.C."/>
            <person name="Dougherty B.A."/>
            <person name="Morrison D.A."/>
            <person name="Hollingshead S.K."/>
            <person name="Fraser C.M."/>
        </authorList>
    </citation>
    <scope>NUCLEOTIDE SEQUENCE [LARGE SCALE GENOMIC DNA]</scope>
    <source>
        <strain evidence="3">ATCC BAA-334 / TIGR4</strain>
    </source>
</reference>
<dbReference type="PaxDb" id="170187-SP_1459"/>
<accession>A0A0H2UQP0</accession>
<keyword evidence="1" id="KW-1133">Transmembrane helix</keyword>
<evidence type="ECO:0000313" key="3">
    <source>
        <dbReference type="Proteomes" id="UP000000585"/>
    </source>
</evidence>
<evidence type="ECO:0000313" key="2">
    <source>
        <dbReference type="EMBL" id="AAK75553.1"/>
    </source>
</evidence>
<name>A0A0H2UQP0_STRPN</name>
<gene>
    <name evidence="2" type="ordered locus">SP_1459</name>
</gene>
<dbReference type="AlphaFoldDB" id="A0A0H2UQP0"/>
<dbReference type="KEGG" id="spn:SP_1459"/>
<dbReference type="Pfam" id="PF13268">
    <property type="entry name" value="DUF4059"/>
    <property type="match status" value="1"/>
</dbReference>
<dbReference type="EMBL" id="AE005672">
    <property type="protein sequence ID" value="AAK75553.1"/>
    <property type="molecule type" value="Genomic_DNA"/>
</dbReference>
<feature type="transmembrane region" description="Helical" evidence="1">
    <location>
        <begin position="54"/>
        <end position="76"/>
    </location>
</feature>
<evidence type="ECO:0008006" key="4">
    <source>
        <dbReference type="Google" id="ProtNLM"/>
    </source>
</evidence>
<dbReference type="eggNOG" id="ENOG5032APB">
    <property type="taxonomic scope" value="Bacteria"/>
</dbReference>
<sequence length="78" mass="8816">MREIMLLQLFSLYFESLILTTILVLIFLGIWIGLRAMSGVDKTARARQAHLYDMIMIGVLVVPVLSFAVMSLILVFKA</sequence>
<protein>
    <recommendedName>
        <fullName evidence="4">Amino acid ABC transporter</fullName>
    </recommendedName>
</protein>
<dbReference type="EnsemblBacteria" id="AAK75553">
    <property type="protein sequence ID" value="AAK75553"/>
    <property type="gene ID" value="SP_1459"/>
</dbReference>
<dbReference type="Proteomes" id="UP000000585">
    <property type="component" value="Chromosome"/>
</dbReference>
<dbReference type="BioCyc" id="SPNE170187:G1FZB-1475-MONOMER"/>
<keyword evidence="1" id="KW-0812">Transmembrane</keyword>
<comment type="interaction">
    <interactant intactId="EBI-6474240">
        <id>A0A0H2UQP0</id>
    </interactant>
    <interactant intactId="EBI-6474234">
        <id>A0A0H2UPF2</id>
        <label>SP_0770</label>
    </interactant>
    <organismsDiffer>false</organismsDiffer>
    <experiments>4</experiments>
</comment>
<dbReference type="InterPro" id="IPR025134">
    <property type="entry name" value="DUF4059"/>
</dbReference>
<dbReference type="IntAct" id="A0A0H2UQP0">
    <property type="interactions" value="1"/>
</dbReference>